<dbReference type="PANTHER" id="PTHR44111">
    <property type="entry name" value="ELONGATOR COMPLEX PROTEIN 2"/>
    <property type="match status" value="1"/>
</dbReference>
<feature type="repeat" description="WD" evidence="11">
    <location>
        <begin position="55"/>
        <end position="94"/>
    </location>
</feature>
<dbReference type="SUPFAM" id="SSF50978">
    <property type="entry name" value="WD40 repeat-like"/>
    <property type="match status" value="1"/>
</dbReference>
<keyword evidence="10" id="KW-0539">Nucleus</keyword>
<keyword evidence="8" id="KW-0819">tRNA processing</keyword>
<dbReference type="Gene3D" id="2.130.10.10">
    <property type="entry name" value="YVTN repeat-like/Quinoprotein amine dehydrogenase"/>
    <property type="match status" value="1"/>
</dbReference>
<sequence>MSSSKIYLEFTSIGCNKLPQIASWGYDGLLAFGANNYVALYYPEDPESKGIIATLSGHKDKVNCVEFINRGDEINQTNIAIISGSADKTARIWKKNKSNKWVNSAILESHNGSINTLGVVRSRNIIVEKDLFATGSSDGVIKIWERCELDDTKDSVECIQTINLGSKYPIDLAISHLPESKVPILACGSTDKRLLLFVQNNGQFIESLSLQGHENWIRSLSFATYTTPISPQNLSSNDIKNEYKLQEGDLLLASGSQDKYIRIWKISLVKNDQEEIDKEKGNENGNEKKSLIKDLLANVLDDGTFSGNKVQLSTKAHIIDVEVAKDGESCVK</sequence>
<evidence type="ECO:0000256" key="4">
    <source>
        <dbReference type="ARBA" id="ARBA00005881"/>
    </source>
</evidence>
<dbReference type="HOGENOM" id="CLU_837142_0_0_1"/>
<reference evidence="12" key="1">
    <citation type="submission" date="2013-07" db="EMBL/GenBank/DDBJ databases">
        <title>The genome of an arbuscular mycorrhizal fungus provides insights into the evolution of the oldest plant symbiosis.</title>
        <authorList>
            <consortium name="DOE Joint Genome Institute"/>
            <person name="Tisserant E."/>
            <person name="Malbreil M."/>
            <person name="Kuo A."/>
            <person name="Kohler A."/>
            <person name="Symeonidi A."/>
            <person name="Balestrini R."/>
            <person name="Charron P."/>
            <person name="Duensing N."/>
            <person name="Frei-dit-Frey N."/>
            <person name="Gianinazzi-Pearson V."/>
            <person name="Gilbert B."/>
            <person name="Handa Y."/>
            <person name="Hijri M."/>
            <person name="Kaul R."/>
            <person name="Kawaguchi M."/>
            <person name="Krajinski F."/>
            <person name="Lammers P."/>
            <person name="Lapierre D."/>
            <person name="Masclaux F.G."/>
            <person name="Murat C."/>
            <person name="Morin E."/>
            <person name="Ndikumana S."/>
            <person name="Pagni M."/>
            <person name="Petitpierre D."/>
            <person name="Requena N."/>
            <person name="Rosikiewicz P."/>
            <person name="Riley R."/>
            <person name="Saito K."/>
            <person name="San Clemente H."/>
            <person name="Shapiro H."/>
            <person name="van Tuinen D."/>
            <person name="Becard G."/>
            <person name="Bonfante P."/>
            <person name="Paszkowski U."/>
            <person name="Shachar-Hill Y."/>
            <person name="Young J.P."/>
            <person name="Sanders I.R."/>
            <person name="Henrissat B."/>
            <person name="Rensing S.A."/>
            <person name="Grigoriev I.V."/>
            <person name="Corradi N."/>
            <person name="Roux C."/>
            <person name="Martin F."/>
        </authorList>
    </citation>
    <scope>NUCLEOTIDE SEQUENCE</scope>
    <source>
        <strain evidence="12">DAOM 197198</strain>
    </source>
</reference>
<dbReference type="AlphaFoldDB" id="U9U3E3"/>
<dbReference type="GO" id="GO:0033588">
    <property type="term" value="C:elongator holoenzyme complex"/>
    <property type="evidence" value="ECO:0007669"/>
    <property type="project" value="InterPro"/>
</dbReference>
<feature type="repeat" description="WD" evidence="11">
    <location>
        <begin position="107"/>
        <end position="145"/>
    </location>
</feature>
<evidence type="ECO:0000256" key="6">
    <source>
        <dbReference type="ARBA" id="ARBA00022490"/>
    </source>
</evidence>
<evidence type="ECO:0000256" key="1">
    <source>
        <dbReference type="ARBA" id="ARBA00004123"/>
    </source>
</evidence>
<dbReference type="GO" id="GO:0002098">
    <property type="term" value="P:tRNA wobble uridine modification"/>
    <property type="evidence" value="ECO:0007669"/>
    <property type="project" value="InterPro"/>
</dbReference>
<evidence type="ECO:0000256" key="3">
    <source>
        <dbReference type="ARBA" id="ARBA00005043"/>
    </source>
</evidence>
<dbReference type="eggNOG" id="KOG1063">
    <property type="taxonomic scope" value="Eukaryota"/>
</dbReference>
<evidence type="ECO:0000256" key="10">
    <source>
        <dbReference type="ARBA" id="ARBA00023242"/>
    </source>
</evidence>
<dbReference type="InterPro" id="IPR020472">
    <property type="entry name" value="WD40_PAC1"/>
</dbReference>
<comment type="similarity">
    <text evidence="4">Belongs to the WD repeat ELP2 family.</text>
</comment>
<dbReference type="UniPathway" id="UPA00988"/>
<dbReference type="PRINTS" id="PR00320">
    <property type="entry name" value="GPROTEINBRPT"/>
</dbReference>
<dbReference type="SMART" id="SM00320">
    <property type="entry name" value="WD40"/>
    <property type="match status" value="4"/>
</dbReference>
<evidence type="ECO:0000256" key="11">
    <source>
        <dbReference type="PROSITE-ProRule" id="PRU00221"/>
    </source>
</evidence>
<keyword evidence="7 11" id="KW-0853">WD repeat</keyword>
<accession>U9U3E3</accession>
<dbReference type="EMBL" id="KI287409">
    <property type="protein sequence ID" value="ESA10136.1"/>
    <property type="molecule type" value="Genomic_DNA"/>
</dbReference>
<dbReference type="GO" id="GO:0005634">
    <property type="term" value="C:nucleus"/>
    <property type="evidence" value="ECO:0007669"/>
    <property type="project" value="UniProtKB-SubCell"/>
</dbReference>
<evidence type="ECO:0000256" key="8">
    <source>
        <dbReference type="ARBA" id="ARBA00022694"/>
    </source>
</evidence>
<keyword evidence="6" id="KW-0963">Cytoplasm</keyword>
<dbReference type="Pfam" id="PF00400">
    <property type="entry name" value="WD40"/>
    <property type="match status" value="3"/>
</dbReference>
<dbReference type="PROSITE" id="PS50082">
    <property type="entry name" value="WD_REPEATS_2"/>
    <property type="match status" value="2"/>
</dbReference>
<comment type="subcellular location">
    <subcellularLocation>
        <location evidence="2">Cytoplasm</location>
    </subcellularLocation>
    <subcellularLocation>
        <location evidence="1">Nucleus</location>
    </subcellularLocation>
</comment>
<dbReference type="InterPro" id="IPR036322">
    <property type="entry name" value="WD40_repeat_dom_sf"/>
</dbReference>
<evidence type="ECO:0000313" key="12">
    <source>
        <dbReference type="EMBL" id="ESA10136.1"/>
    </source>
</evidence>
<dbReference type="PANTHER" id="PTHR44111:SF1">
    <property type="entry name" value="ELONGATOR COMPLEX PROTEIN 2"/>
    <property type="match status" value="1"/>
</dbReference>
<protein>
    <recommendedName>
        <fullName evidence="5">Elongator complex protein 2</fullName>
    </recommendedName>
</protein>
<proteinExistence type="inferred from homology"/>
<organism evidence="12">
    <name type="scientific">Rhizophagus irregularis (strain DAOM 181602 / DAOM 197198 / MUCL 43194)</name>
    <name type="common">Arbuscular mycorrhizal fungus</name>
    <name type="synonym">Glomus intraradices</name>
    <dbReference type="NCBI Taxonomy" id="747089"/>
    <lineage>
        <taxon>Eukaryota</taxon>
        <taxon>Fungi</taxon>
        <taxon>Fungi incertae sedis</taxon>
        <taxon>Mucoromycota</taxon>
        <taxon>Glomeromycotina</taxon>
        <taxon>Glomeromycetes</taxon>
        <taxon>Glomerales</taxon>
        <taxon>Glomeraceae</taxon>
        <taxon>Rhizophagus</taxon>
    </lineage>
</organism>
<evidence type="ECO:0000256" key="9">
    <source>
        <dbReference type="ARBA" id="ARBA00022737"/>
    </source>
</evidence>
<evidence type="ECO:0000256" key="7">
    <source>
        <dbReference type="ARBA" id="ARBA00022574"/>
    </source>
</evidence>
<dbReference type="InterPro" id="IPR001680">
    <property type="entry name" value="WD40_rpt"/>
</dbReference>
<keyword evidence="9" id="KW-0677">Repeat</keyword>
<gene>
    <name evidence="12" type="ORF">GLOINDRAFT_3345</name>
</gene>
<comment type="pathway">
    <text evidence="3">tRNA modification; 5-methoxycarbonylmethyl-2-thiouridine-tRNA biosynthesis.</text>
</comment>
<dbReference type="InterPro" id="IPR037289">
    <property type="entry name" value="Elp2"/>
</dbReference>
<dbReference type="VEuPathDB" id="FungiDB:RhiirFUN_006249"/>
<dbReference type="GO" id="GO:0005737">
    <property type="term" value="C:cytoplasm"/>
    <property type="evidence" value="ECO:0007669"/>
    <property type="project" value="UniProtKB-SubCell"/>
</dbReference>
<evidence type="ECO:0000256" key="5">
    <source>
        <dbReference type="ARBA" id="ARBA00020267"/>
    </source>
</evidence>
<dbReference type="InterPro" id="IPR015943">
    <property type="entry name" value="WD40/YVTN_repeat-like_dom_sf"/>
</dbReference>
<evidence type="ECO:0000256" key="2">
    <source>
        <dbReference type="ARBA" id="ARBA00004496"/>
    </source>
</evidence>
<name>U9U3E3_RHIID</name>